<accession>A0A7W3LQW6</accession>
<name>A0A7W3LQW6_ACTNM</name>
<sequence>MPVALVLMSLPTGCSTTGGQAMATSAAKPSSAPKVFRLTELPNGSCLADDRFLRPDGAVVTVDCARPHMYRTYASTDLPADMRDGPFPGYQKVYDFTLKFCDVEFAKLHKGLAGKDGRPVEYLIAPMEKVQWRPEEKRVVCATVVTP</sequence>
<dbReference type="Proteomes" id="UP000572680">
    <property type="component" value="Unassembled WGS sequence"/>
</dbReference>
<dbReference type="EMBL" id="JACJIA010000005">
    <property type="protein sequence ID" value="MBA8952629.1"/>
    <property type="molecule type" value="Genomic_DNA"/>
</dbReference>
<evidence type="ECO:0000313" key="2">
    <source>
        <dbReference type="Proteomes" id="UP000572680"/>
    </source>
</evidence>
<evidence type="ECO:0000313" key="1">
    <source>
        <dbReference type="EMBL" id="MBA8952629.1"/>
    </source>
</evidence>
<keyword evidence="2" id="KW-1185">Reference proteome</keyword>
<protein>
    <recommendedName>
        <fullName evidence="3">Septum formation-related domain-containing protein</fullName>
    </recommendedName>
</protein>
<gene>
    <name evidence="1" type="ORF">HNR61_004275</name>
</gene>
<evidence type="ECO:0008006" key="3">
    <source>
        <dbReference type="Google" id="ProtNLM"/>
    </source>
</evidence>
<comment type="caution">
    <text evidence="1">The sequence shown here is derived from an EMBL/GenBank/DDBJ whole genome shotgun (WGS) entry which is preliminary data.</text>
</comment>
<dbReference type="AlphaFoldDB" id="A0A7W3LQW6"/>
<reference evidence="1 2" key="1">
    <citation type="submission" date="2020-08" db="EMBL/GenBank/DDBJ databases">
        <title>Genomic Encyclopedia of Type Strains, Phase IV (KMG-IV): sequencing the most valuable type-strain genomes for metagenomic binning, comparative biology and taxonomic classification.</title>
        <authorList>
            <person name="Goeker M."/>
        </authorList>
    </citation>
    <scope>NUCLEOTIDE SEQUENCE [LARGE SCALE GENOMIC DNA]</scope>
    <source>
        <strain evidence="1 2">DSM 44197</strain>
    </source>
</reference>
<proteinExistence type="predicted"/>
<dbReference type="RefSeq" id="WP_182844898.1">
    <property type="nucleotide sequence ID" value="NZ_BAAALP010000005.1"/>
</dbReference>
<organism evidence="1 2">
    <name type="scientific">Actinomadura namibiensis</name>
    <dbReference type="NCBI Taxonomy" id="182080"/>
    <lineage>
        <taxon>Bacteria</taxon>
        <taxon>Bacillati</taxon>
        <taxon>Actinomycetota</taxon>
        <taxon>Actinomycetes</taxon>
        <taxon>Streptosporangiales</taxon>
        <taxon>Thermomonosporaceae</taxon>
        <taxon>Actinomadura</taxon>
    </lineage>
</organism>